<keyword evidence="4" id="KW-0949">S-adenosyl-L-methionine</keyword>
<evidence type="ECO:0000256" key="2">
    <source>
        <dbReference type="ARBA" id="ARBA00022603"/>
    </source>
</evidence>
<protein>
    <recommendedName>
        <fullName evidence="7">RMT2 domain-containing protein</fullName>
    </recommendedName>
</protein>
<dbReference type="CDD" id="cd02440">
    <property type="entry name" value="AdoMet_MTases"/>
    <property type="match status" value="2"/>
</dbReference>
<gene>
    <name evidence="8" type="ORF">AB1Y20_006770</name>
</gene>
<evidence type="ECO:0000259" key="7">
    <source>
        <dbReference type="PROSITE" id="PS51559"/>
    </source>
</evidence>
<dbReference type="Gene3D" id="1.25.40.20">
    <property type="entry name" value="Ankyrin repeat-containing domain"/>
    <property type="match status" value="1"/>
</dbReference>
<dbReference type="PANTHER" id="PTHR32379:SF1">
    <property type="entry name" value="GUANIDINOACETATE N-METHYLTRANSFERASE"/>
    <property type="match status" value="1"/>
</dbReference>
<dbReference type="PROSITE" id="PS50088">
    <property type="entry name" value="ANK_REPEAT"/>
    <property type="match status" value="1"/>
</dbReference>
<dbReference type="GO" id="GO:0006601">
    <property type="term" value="P:creatine biosynthetic process"/>
    <property type="evidence" value="ECO:0007669"/>
    <property type="project" value="TreeGrafter"/>
</dbReference>
<dbReference type="InterPro" id="IPR029063">
    <property type="entry name" value="SAM-dependent_MTases_sf"/>
</dbReference>
<keyword evidence="2" id="KW-0489">Methyltransferase</keyword>
<evidence type="ECO:0000313" key="9">
    <source>
        <dbReference type="Proteomes" id="UP001515480"/>
    </source>
</evidence>
<dbReference type="EMBL" id="JBGBPQ010000015">
    <property type="protein sequence ID" value="KAL1510463.1"/>
    <property type="molecule type" value="Genomic_DNA"/>
</dbReference>
<dbReference type="Pfam" id="PF08241">
    <property type="entry name" value="Methyltransf_11"/>
    <property type="match status" value="1"/>
</dbReference>
<dbReference type="SUPFAM" id="SSF53335">
    <property type="entry name" value="S-adenosyl-L-methionine-dependent methyltransferases"/>
    <property type="match status" value="2"/>
</dbReference>
<sequence length="731" mass="78080">MEEVAPSASADAPHPATNALIAASAAGDLEQVLQLLSSGCPAYAQAEADGRSALMAAAAGGHESTVRALLAAGAPWNAVDRRGHSAGNYALDASQQRVVDLLVDEAVRAELVLGAAERRTLTAKRNAAYLSRGVRYDGERLIDADDDAVMMEWEAPLMETHADRLCAAGGDVLNVGFGMGIVDSAIARRAPRSHTIIEAHPDVYARMEREGWTSRPGVRVLFGRWQEVLPAFEGPCFDAVFYDTYGEHDADMADFHDELPRILRRGGVYSFFNGLCPFNVFFQGVACAVVQLELQALGFTSTFEAMPVHVPDEHDEQWAQIRRKYYFSDTYYLPHCVLDGGNAEKAADDAAEEGDDVPPAVHFANLNPSLMTLLARSLRGGAEDAKDLQRLLADEVMPHMEAAGWRVALAFASLWAAAAEGQPLAAAARDAAAALDANSAALLAHAVQLSLGEAGGAAIDELQLALVPNPLAADDSPVGGDSPADRPTAAAAGSDASGRTFSSAEDFWAAECAGDAAAWYQGSAEFWRREAPTVRGMMGGLDELHAADVAASAAFVGRLRAAAPPLPQGVALDCGAGIGRVCAHVLLDHFDAVELLEPSEAFVHKARESLPAARVLAVHVTGLESFVPPAGRKYACVWVQWVLNYLTDADLVAFFRRCAAALAPSGCIVVKESCSRDQNGFYVDRSDNSITRTAPHFRRCFEAAQLQIVAEETQPHLPREVFPVQMWALRA</sequence>
<dbReference type="SMART" id="SM00248">
    <property type="entry name" value="ANK"/>
    <property type="match status" value="1"/>
</dbReference>
<dbReference type="PROSITE" id="PS50297">
    <property type="entry name" value="ANK_REP_REGION"/>
    <property type="match status" value="1"/>
</dbReference>
<reference evidence="8 9" key="1">
    <citation type="journal article" date="2024" name="Science">
        <title>Giant polyketide synthase enzymes in the biosynthesis of giant marine polyether toxins.</title>
        <authorList>
            <person name="Fallon T.R."/>
            <person name="Shende V.V."/>
            <person name="Wierzbicki I.H."/>
            <person name="Pendleton A.L."/>
            <person name="Watervoot N.F."/>
            <person name="Auber R.P."/>
            <person name="Gonzalez D.J."/>
            <person name="Wisecaver J.H."/>
            <person name="Moore B.S."/>
        </authorList>
    </citation>
    <scope>NUCLEOTIDE SEQUENCE [LARGE SCALE GENOMIC DNA]</scope>
    <source>
        <strain evidence="8 9">12B1</strain>
    </source>
</reference>
<accession>A0AB34IYP0</accession>
<comment type="caution">
    <text evidence="8">The sequence shown here is derived from an EMBL/GenBank/DDBJ whole genome shotgun (WGS) entry which is preliminary data.</text>
</comment>
<feature type="region of interest" description="Disordered" evidence="6">
    <location>
        <begin position="473"/>
        <end position="498"/>
    </location>
</feature>
<feature type="repeat" description="ANK" evidence="5">
    <location>
        <begin position="49"/>
        <end position="81"/>
    </location>
</feature>
<dbReference type="Pfam" id="PF05891">
    <property type="entry name" value="Methyltransf_PK"/>
    <property type="match status" value="1"/>
</dbReference>
<dbReference type="AlphaFoldDB" id="A0AB34IYP0"/>
<evidence type="ECO:0000256" key="4">
    <source>
        <dbReference type="ARBA" id="ARBA00022691"/>
    </source>
</evidence>
<dbReference type="Pfam" id="PF12796">
    <property type="entry name" value="Ank_2"/>
    <property type="match status" value="1"/>
</dbReference>
<dbReference type="GO" id="GO:0005737">
    <property type="term" value="C:cytoplasm"/>
    <property type="evidence" value="ECO:0007669"/>
    <property type="project" value="TreeGrafter"/>
</dbReference>
<keyword evidence="5" id="KW-0040">ANK repeat</keyword>
<dbReference type="Proteomes" id="UP001515480">
    <property type="component" value="Unassembled WGS sequence"/>
</dbReference>
<evidence type="ECO:0000256" key="3">
    <source>
        <dbReference type="ARBA" id="ARBA00022679"/>
    </source>
</evidence>
<evidence type="ECO:0000256" key="1">
    <source>
        <dbReference type="ARBA" id="ARBA00009059"/>
    </source>
</evidence>
<dbReference type="SUPFAM" id="SSF48403">
    <property type="entry name" value="Ankyrin repeat"/>
    <property type="match status" value="1"/>
</dbReference>
<dbReference type="Gene3D" id="3.40.50.150">
    <property type="entry name" value="Vaccinia Virus protein VP39"/>
    <property type="match status" value="2"/>
</dbReference>
<dbReference type="GO" id="GO:0008276">
    <property type="term" value="F:protein methyltransferase activity"/>
    <property type="evidence" value="ECO:0007669"/>
    <property type="project" value="UniProtKB-ARBA"/>
</dbReference>
<keyword evidence="3" id="KW-0808">Transferase</keyword>
<evidence type="ECO:0000256" key="5">
    <source>
        <dbReference type="PROSITE-ProRule" id="PRU00023"/>
    </source>
</evidence>
<dbReference type="InterPro" id="IPR026480">
    <property type="entry name" value="RMT2_dom"/>
</dbReference>
<proteinExistence type="inferred from homology"/>
<name>A0AB34IYP0_PRYPA</name>
<dbReference type="InterPro" id="IPR013216">
    <property type="entry name" value="Methyltransf_11"/>
</dbReference>
<dbReference type="InterPro" id="IPR002110">
    <property type="entry name" value="Ankyrin_rpt"/>
</dbReference>
<dbReference type="PROSITE" id="PS51559">
    <property type="entry name" value="SAM_RMT2"/>
    <property type="match status" value="1"/>
</dbReference>
<dbReference type="GO" id="GO:0032259">
    <property type="term" value="P:methylation"/>
    <property type="evidence" value="ECO:0007669"/>
    <property type="project" value="UniProtKB-KW"/>
</dbReference>
<keyword evidence="9" id="KW-1185">Reference proteome</keyword>
<dbReference type="InterPro" id="IPR036770">
    <property type="entry name" value="Ankyrin_rpt-contain_sf"/>
</dbReference>
<dbReference type="PANTHER" id="PTHR32379">
    <property type="entry name" value="GUANIDINOACETATE N-METHYLTRANSFERASE"/>
    <property type="match status" value="1"/>
</dbReference>
<comment type="similarity">
    <text evidence="1">Belongs to the methyltransferase superfamily. NTM1 family.</text>
</comment>
<dbReference type="InterPro" id="IPR008576">
    <property type="entry name" value="MeTrfase_NTM1"/>
</dbReference>
<evidence type="ECO:0000256" key="6">
    <source>
        <dbReference type="SAM" id="MobiDB-lite"/>
    </source>
</evidence>
<feature type="domain" description="RMT2" evidence="7">
    <location>
        <begin position="120"/>
        <end position="341"/>
    </location>
</feature>
<dbReference type="InterPro" id="IPR051038">
    <property type="entry name" value="RMT2/GAMT_Mtase"/>
</dbReference>
<dbReference type="GO" id="GO:0030731">
    <property type="term" value="F:guanidinoacetate N-methyltransferase activity"/>
    <property type="evidence" value="ECO:0007669"/>
    <property type="project" value="TreeGrafter"/>
</dbReference>
<evidence type="ECO:0000313" key="8">
    <source>
        <dbReference type="EMBL" id="KAL1510463.1"/>
    </source>
</evidence>
<dbReference type="GO" id="GO:0005634">
    <property type="term" value="C:nucleus"/>
    <property type="evidence" value="ECO:0007669"/>
    <property type="project" value="TreeGrafter"/>
</dbReference>
<organism evidence="8 9">
    <name type="scientific">Prymnesium parvum</name>
    <name type="common">Toxic golden alga</name>
    <dbReference type="NCBI Taxonomy" id="97485"/>
    <lineage>
        <taxon>Eukaryota</taxon>
        <taxon>Haptista</taxon>
        <taxon>Haptophyta</taxon>
        <taxon>Prymnesiophyceae</taxon>
        <taxon>Prymnesiales</taxon>
        <taxon>Prymnesiaceae</taxon>
        <taxon>Prymnesium</taxon>
    </lineage>
</organism>